<name>A0ABQ9I5Y5_9NEOP</name>
<protein>
    <submittedName>
        <fullName evidence="1">Uncharacterized protein</fullName>
    </submittedName>
</protein>
<dbReference type="EMBL" id="JARBHB010000002">
    <property type="protein sequence ID" value="KAJ8891771.1"/>
    <property type="molecule type" value="Genomic_DNA"/>
</dbReference>
<comment type="caution">
    <text evidence="1">The sequence shown here is derived from an EMBL/GenBank/DDBJ whole genome shotgun (WGS) entry which is preliminary data.</text>
</comment>
<keyword evidence="2" id="KW-1185">Reference proteome</keyword>
<reference evidence="1 2" key="1">
    <citation type="submission" date="2023-02" db="EMBL/GenBank/DDBJ databases">
        <title>LHISI_Scaffold_Assembly.</title>
        <authorList>
            <person name="Stuart O.P."/>
            <person name="Cleave R."/>
            <person name="Magrath M.J.L."/>
            <person name="Mikheyev A.S."/>
        </authorList>
    </citation>
    <scope>NUCLEOTIDE SEQUENCE [LARGE SCALE GENOMIC DNA]</scope>
    <source>
        <strain evidence="1">Daus_M_001</strain>
        <tissue evidence="1">Leg muscle</tissue>
    </source>
</reference>
<dbReference type="Proteomes" id="UP001159363">
    <property type="component" value="Chromosome 2"/>
</dbReference>
<organism evidence="1 2">
    <name type="scientific">Dryococelus australis</name>
    <dbReference type="NCBI Taxonomy" id="614101"/>
    <lineage>
        <taxon>Eukaryota</taxon>
        <taxon>Metazoa</taxon>
        <taxon>Ecdysozoa</taxon>
        <taxon>Arthropoda</taxon>
        <taxon>Hexapoda</taxon>
        <taxon>Insecta</taxon>
        <taxon>Pterygota</taxon>
        <taxon>Neoptera</taxon>
        <taxon>Polyneoptera</taxon>
        <taxon>Phasmatodea</taxon>
        <taxon>Verophasmatodea</taxon>
        <taxon>Anareolatae</taxon>
        <taxon>Phasmatidae</taxon>
        <taxon>Eurycanthinae</taxon>
        <taxon>Dryococelus</taxon>
    </lineage>
</organism>
<gene>
    <name evidence="1" type="ORF">PR048_004324</name>
</gene>
<accession>A0ABQ9I5Y5</accession>
<proteinExistence type="predicted"/>
<evidence type="ECO:0000313" key="1">
    <source>
        <dbReference type="EMBL" id="KAJ8891771.1"/>
    </source>
</evidence>
<sequence length="521" mass="58449">MPRFPRADAPPVEICYLRARIGNYLHLIFTAVKCACVRACVRACGGLSQRARTQHETYIPGSVVRPALLFTRRGTKLATGRTAHKRRRAMNPWNKMHASAPVKERGRVCGPEEDTLWRRGTRLATGRTAHKRRRAMNPGNKMHASAPVKERGRVCGPEEDTLWRFAGVAVAERLACSPSTKAIRVQSPAGSPRIFACGNRAGRCCWRADFSRDLPFPPAFSFRRCSIVHAMLWHEPHVRLATAVPWKLPYWPGCQLASFLTWCVIGKRSSDMSPDSNVTLPAMAPQLSRLSGRVGRQTRVYGEVARLPLIKPQTAGVRHCCPLFVRDVSPSDLRSSRRLHDNLLAVVRRRRRAHLQLIYRSLGSILIEAHNTDAHEKKDNKVKYYAFVGRWRSASFLLTISLSLSACGPGYWNLRRREFAIPRGAIAVCQSKQHPAGSRAERLSSLHWSPLYTTFKFLISTLKGATVDERLDCSPPTKANRVQFQAGSLRWESCRTMPLVGGFSRRSPVSSAPFIPALLHT</sequence>
<evidence type="ECO:0000313" key="2">
    <source>
        <dbReference type="Proteomes" id="UP001159363"/>
    </source>
</evidence>